<evidence type="ECO:0000256" key="8">
    <source>
        <dbReference type="ARBA" id="ARBA00022723"/>
    </source>
</evidence>
<comment type="catalytic activity">
    <reaction evidence="16">
        <text>epoxyqueuosine(34) in tRNA + AH2 = queuosine(34) in tRNA + A + H2O</text>
        <dbReference type="Rhea" id="RHEA:32159"/>
        <dbReference type="Rhea" id="RHEA-COMP:18571"/>
        <dbReference type="Rhea" id="RHEA-COMP:18582"/>
        <dbReference type="ChEBI" id="CHEBI:13193"/>
        <dbReference type="ChEBI" id="CHEBI:15377"/>
        <dbReference type="ChEBI" id="CHEBI:17499"/>
        <dbReference type="ChEBI" id="CHEBI:194431"/>
        <dbReference type="ChEBI" id="CHEBI:194443"/>
        <dbReference type="EC" id="1.17.99.6"/>
    </reaction>
</comment>
<evidence type="ECO:0000256" key="12">
    <source>
        <dbReference type="ARBA" id="ARBA00023014"/>
    </source>
</evidence>
<proteinExistence type="inferred from homology"/>
<reference evidence="17 18" key="1">
    <citation type="journal article" date="2012" name="Genome Biol. Evol.">
        <title>Genome Sequence of the Mesophilic Thermotogales Bacterium Mesotoga prima MesG1.Ag.4.2 Reveals the Largest Thermotogales Genome To Date.</title>
        <authorList>
            <person name="Zhaxybayeva O."/>
            <person name="Swithers K.S."/>
            <person name="Foght J."/>
            <person name="Green A.G."/>
            <person name="Bruce D."/>
            <person name="Detter C."/>
            <person name="Han S."/>
            <person name="Teshima H."/>
            <person name="Han J."/>
            <person name="Woyke T."/>
            <person name="Pitluck S."/>
            <person name="Nolan M."/>
            <person name="Ivanova N."/>
            <person name="Pati A."/>
            <person name="Land M.L."/>
            <person name="Dlutek M."/>
            <person name="Doolittle W.F."/>
            <person name="Noll K.M."/>
            <person name="Nesbo C.L."/>
        </authorList>
    </citation>
    <scope>NUCLEOTIDE SEQUENCE [LARGE SCALE GENOMIC DNA]</scope>
    <source>
        <strain evidence="18">mesG1.Ag.4.2</strain>
    </source>
</reference>
<dbReference type="EC" id="1.17.99.6" evidence="4"/>
<dbReference type="PANTHER" id="PTHR36701">
    <property type="entry name" value="EPOXYQUEUOSINE REDUCTASE QUEH"/>
    <property type="match status" value="1"/>
</dbReference>
<evidence type="ECO:0000256" key="11">
    <source>
        <dbReference type="ARBA" id="ARBA00023004"/>
    </source>
</evidence>
<evidence type="ECO:0000313" key="17">
    <source>
        <dbReference type="EMBL" id="AFK06244.1"/>
    </source>
</evidence>
<dbReference type="HOGENOM" id="CLU_088177_1_1_0"/>
<protein>
    <recommendedName>
        <fullName evidence="5">Epoxyqueuosine reductase QueH</fullName>
        <ecNumber evidence="4">1.17.99.6</ecNumber>
    </recommendedName>
    <alternativeName>
        <fullName evidence="15">Queuosine biosynthesis protein QueH</fullName>
    </alternativeName>
</protein>
<dbReference type="InterPro" id="IPR003828">
    <property type="entry name" value="QueH"/>
</dbReference>
<evidence type="ECO:0000256" key="5">
    <source>
        <dbReference type="ARBA" id="ARBA00016895"/>
    </source>
</evidence>
<organism evidence="17 18">
    <name type="scientific">Mesotoga prima MesG1.Ag.4.2</name>
    <dbReference type="NCBI Taxonomy" id="660470"/>
    <lineage>
        <taxon>Bacteria</taxon>
        <taxon>Thermotogati</taxon>
        <taxon>Thermotogota</taxon>
        <taxon>Thermotogae</taxon>
        <taxon>Kosmotogales</taxon>
        <taxon>Kosmotogaceae</taxon>
        <taxon>Mesotoga</taxon>
    </lineage>
</organism>
<dbReference type="GO" id="GO:0052693">
    <property type="term" value="F:epoxyqueuosine reductase activity"/>
    <property type="evidence" value="ECO:0007669"/>
    <property type="project" value="UniProtKB-EC"/>
</dbReference>
<evidence type="ECO:0000256" key="1">
    <source>
        <dbReference type="ARBA" id="ARBA00002268"/>
    </source>
</evidence>
<evidence type="ECO:0000256" key="13">
    <source>
        <dbReference type="ARBA" id="ARBA00023157"/>
    </source>
</evidence>
<keyword evidence="14" id="KW-0676">Redox-active center</keyword>
<evidence type="ECO:0000256" key="16">
    <source>
        <dbReference type="ARBA" id="ARBA00047415"/>
    </source>
</evidence>
<evidence type="ECO:0000256" key="9">
    <source>
        <dbReference type="ARBA" id="ARBA00022785"/>
    </source>
</evidence>
<accession>I2F2U1</accession>
<evidence type="ECO:0000256" key="7">
    <source>
        <dbReference type="ARBA" id="ARBA00022694"/>
    </source>
</evidence>
<dbReference type="UniPathway" id="UPA00392"/>
<comment type="similarity">
    <text evidence="3">Belongs to the QueH family.</text>
</comment>
<gene>
    <name evidence="17" type="ORF">Theba_0521</name>
</gene>
<keyword evidence="6" id="KW-0004">4Fe-4S</keyword>
<dbReference type="AlphaFoldDB" id="I2F2U1"/>
<keyword evidence="12" id="KW-0411">Iron-sulfur</keyword>
<evidence type="ECO:0000256" key="14">
    <source>
        <dbReference type="ARBA" id="ARBA00023284"/>
    </source>
</evidence>
<evidence type="ECO:0000313" key="18">
    <source>
        <dbReference type="Proteomes" id="UP000002881"/>
    </source>
</evidence>
<keyword evidence="13" id="KW-1015">Disulfide bond</keyword>
<comment type="pathway">
    <text evidence="2">tRNA modification; tRNA-queuosine biosynthesis.</text>
</comment>
<keyword evidence="7" id="KW-0819">tRNA processing</keyword>
<evidence type="ECO:0000256" key="3">
    <source>
        <dbReference type="ARBA" id="ARBA00008207"/>
    </source>
</evidence>
<evidence type="ECO:0000256" key="6">
    <source>
        <dbReference type="ARBA" id="ARBA00022485"/>
    </source>
</evidence>
<evidence type="ECO:0000256" key="15">
    <source>
        <dbReference type="ARBA" id="ARBA00031446"/>
    </source>
</evidence>
<dbReference type="eggNOG" id="COG1636">
    <property type="taxonomic scope" value="Bacteria"/>
</dbReference>
<dbReference type="STRING" id="660470.Theba_0521"/>
<keyword evidence="11" id="KW-0408">Iron</keyword>
<dbReference type="KEGG" id="mpg:Theba_0521"/>
<name>I2F2U1_9BACT</name>
<dbReference type="GO" id="GO:0051539">
    <property type="term" value="F:4 iron, 4 sulfur cluster binding"/>
    <property type="evidence" value="ECO:0007669"/>
    <property type="project" value="UniProtKB-KW"/>
</dbReference>
<keyword evidence="8" id="KW-0479">Metal-binding</keyword>
<dbReference type="PANTHER" id="PTHR36701:SF1">
    <property type="entry name" value="EPOXYQUEUOSINE REDUCTASE QUEH"/>
    <property type="match status" value="1"/>
</dbReference>
<comment type="function">
    <text evidence="1">Catalyzes the conversion of epoxyqueuosine (oQ) to queuosine (Q), which is a hypermodified base found in the wobble positions of tRNA(Asp), tRNA(Asn), tRNA(His) and tRNA(Tyr).</text>
</comment>
<dbReference type="GO" id="GO:0008616">
    <property type="term" value="P:tRNA queuosine(34) biosynthetic process"/>
    <property type="evidence" value="ECO:0007669"/>
    <property type="project" value="UniProtKB-UniPathway"/>
</dbReference>
<keyword evidence="10" id="KW-0560">Oxidoreductase</keyword>
<evidence type="ECO:0000256" key="4">
    <source>
        <dbReference type="ARBA" id="ARBA00012622"/>
    </source>
</evidence>
<dbReference type="GO" id="GO:0046872">
    <property type="term" value="F:metal ion binding"/>
    <property type="evidence" value="ECO:0007669"/>
    <property type="project" value="UniProtKB-KW"/>
</dbReference>
<evidence type="ECO:0000256" key="10">
    <source>
        <dbReference type="ARBA" id="ARBA00023002"/>
    </source>
</evidence>
<sequence>MNVLHVCCAPDLVSTVFKMEELRDSKFFFYNPNIFPEEEFFRRYKAFKEVCESLSVVCPEPSYHPEDFSKILDSYVDEKEGGIRCSKCIELRLKKTAEMAKSIGAESFSTTLLASPRKSVKLITLIGDKIANDLSIEFISGNFRVDRGKLNTLIRGIYKQDYCGCQASLSEKEKEREIRDARDRERLERDFGDLVDLWRFRGEVVLRSEIPVNDISELKKLIGIIKPATLFDDLEDAELKNKRWLKTGTYNCRILKEKDQ</sequence>
<keyword evidence="9" id="KW-0671">Queuosine biosynthesis</keyword>
<dbReference type="Proteomes" id="UP000002881">
    <property type="component" value="Chromosome"/>
</dbReference>
<dbReference type="Pfam" id="PF02677">
    <property type="entry name" value="QueH"/>
    <property type="match status" value="1"/>
</dbReference>
<keyword evidence="18" id="KW-1185">Reference proteome</keyword>
<dbReference type="EMBL" id="CP003532">
    <property type="protein sequence ID" value="AFK06244.1"/>
    <property type="molecule type" value="Genomic_DNA"/>
</dbReference>
<evidence type="ECO:0000256" key="2">
    <source>
        <dbReference type="ARBA" id="ARBA00004691"/>
    </source>
</evidence>